<keyword evidence="1" id="KW-1133">Transmembrane helix</keyword>
<feature type="transmembrane region" description="Helical" evidence="1">
    <location>
        <begin position="272"/>
        <end position="291"/>
    </location>
</feature>
<dbReference type="GO" id="GO:0016874">
    <property type="term" value="F:ligase activity"/>
    <property type="evidence" value="ECO:0007669"/>
    <property type="project" value="UniProtKB-KW"/>
</dbReference>
<feature type="transmembrane region" description="Helical" evidence="1">
    <location>
        <begin position="298"/>
        <end position="316"/>
    </location>
</feature>
<feature type="transmembrane region" description="Helical" evidence="1">
    <location>
        <begin position="248"/>
        <end position="266"/>
    </location>
</feature>
<dbReference type="PANTHER" id="PTHR37422:SF13">
    <property type="entry name" value="LIPOPOLYSACCHARIDE BIOSYNTHESIS PROTEIN PA4999-RELATED"/>
    <property type="match status" value="1"/>
</dbReference>
<evidence type="ECO:0000313" key="2">
    <source>
        <dbReference type="EMBL" id="SOY27736.1"/>
    </source>
</evidence>
<accession>A0A2K4ZB90</accession>
<dbReference type="OrthoDB" id="9796676at2"/>
<dbReference type="Proteomes" id="UP000236311">
    <property type="component" value="Unassembled WGS sequence"/>
</dbReference>
<sequence length="579" mass="64242">MPILSEYDKLKYMRQNDRNIYNMEEKAVPTKDRNEFLEVLCNMFIIALLVALPLYTGKGYWQLGDTKYMLFRNLSLLCLGGWLTVGMPARICTVMKRMRTAVGGQKRAAGRRGFSGTDFAVACYGACVLVSALVSPYGRLAWAGYEGWYMGAFSQILFVGIYFFVSRQYDGEKWPLYLAETALLLVTVLGLLHKLGIDPLGLQSGWNSGDWVYSHMLSTLGNINWLCGYYSVALAFVTAHFLREENKLLQAVLYAATVMAYVLLGIQGSQSGLLILAICTAVCVLAGWRSIQVLRKLCLVLSGFFLCLPLMDFLMKLRGKKAAVVRDGNILESVEWYTWIIGGLFFLGLFWILAGKKISGWWQSHWGERDRAEVSLSKEEKKENAVIVILLTGGVLIGLFLLFRAAVYFVDDGFGSGRGFLWRIALENVEGAGLKEKLIGAGPDCYAEAVFNRLAMGTDVWKGEYWEGAVFTSAHSEYLNQLCNVGLLGTVSYLAVFLTMLWTCGGNIRRGEGGIEDWLGLLAAAMYGAHSLVSFQQVLNTPLLFLTFGICEGIRRRRTEGESAGQEKVKGGMTGGKAE</sequence>
<keyword evidence="1" id="KW-0812">Transmembrane</keyword>
<name>A0A2K4ZB90_9FIRM</name>
<dbReference type="RefSeq" id="WP_103237850.1">
    <property type="nucleotide sequence ID" value="NZ_JANJZD010000002.1"/>
</dbReference>
<dbReference type="InterPro" id="IPR051533">
    <property type="entry name" value="WaaL-like"/>
</dbReference>
<protein>
    <submittedName>
        <fullName evidence="2">O-Antigen ligase</fullName>
    </submittedName>
</protein>
<keyword evidence="1" id="KW-0472">Membrane</keyword>
<feature type="transmembrane region" description="Helical" evidence="1">
    <location>
        <begin position="485"/>
        <end position="506"/>
    </location>
</feature>
<feature type="transmembrane region" description="Helical" evidence="1">
    <location>
        <begin position="74"/>
        <end position="93"/>
    </location>
</feature>
<feature type="transmembrane region" description="Helical" evidence="1">
    <location>
        <begin position="518"/>
        <end position="539"/>
    </location>
</feature>
<feature type="transmembrane region" description="Helical" evidence="1">
    <location>
        <begin position="114"/>
        <end position="135"/>
    </location>
</feature>
<evidence type="ECO:0000256" key="1">
    <source>
        <dbReference type="SAM" id="Phobius"/>
    </source>
</evidence>
<dbReference type="EMBL" id="OFSM01000002">
    <property type="protein sequence ID" value="SOY27736.1"/>
    <property type="molecule type" value="Genomic_DNA"/>
</dbReference>
<feature type="transmembrane region" description="Helical" evidence="1">
    <location>
        <begin position="177"/>
        <end position="197"/>
    </location>
</feature>
<feature type="transmembrane region" description="Helical" evidence="1">
    <location>
        <begin position="223"/>
        <end position="241"/>
    </location>
</feature>
<organism evidence="2 3">
    <name type="scientific">Acetatifactor muris</name>
    <dbReference type="NCBI Taxonomy" id="879566"/>
    <lineage>
        <taxon>Bacteria</taxon>
        <taxon>Bacillati</taxon>
        <taxon>Bacillota</taxon>
        <taxon>Clostridia</taxon>
        <taxon>Lachnospirales</taxon>
        <taxon>Lachnospiraceae</taxon>
        <taxon>Acetatifactor</taxon>
    </lineage>
</organism>
<feature type="transmembrane region" description="Helical" evidence="1">
    <location>
        <begin position="336"/>
        <end position="354"/>
    </location>
</feature>
<keyword evidence="2" id="KW-0436">Ligase</keyword>
<dbReference type="PANTHER" id="PTHR37422">
    <property type="entry name" value="TEICHURONIC ACID BIOSYNTHESIS PROTEIN TUAE"/>
    <property type="match status" value="1"/>
</dbReference>
<keyword evidence="3" id="KW-1185">Reference proteome</keyword>
<evidence type="ECO:0000313" key="3">
    <source>
        <dbReference type="Proteomes" id="UP000236311"/>
    </source>
</evidence>
<proteinExistence type="predicted"/>
<reference evidence="2 3" key="1">
    <citation type="submission" date="2018-01" db="EMBL/GenBank/DDBJ databases">
        <authorList>
            <person name="Gaut B.S."/>
            <person name="Morton B.R."/>
            <person name="Clegg M.T."/>
            <person name="Duvall M.R."/>
        </authorList>
    </citation>
    <scope>NUCLEOTIDE SEQUENCE [LARGE SCALE GENOMIC DNA]</scope>
    <source>
        <strain evidence="2">GP69</strain>
    </source>
</reference>
<dbReference type="AlphaFoldDB" id="A0A2K4ZB90"/>
<feature type="transmembrane region" description="Helical" evidence="1">
    <location>
        <begin position="385"/>
        <end position="410"/>
    </location>
</feature>
<gene>
    <name evidence="2" type="ORF">AMURIS_00440</name>
</gene>
<feature type="transmembrane region" description="Helical" evidence="1">
    <location>
        <begin position="147"/>
        <end position="165"/>
    </location>
</feature>
<feature type="transmembrane region" description="Helical" evidence="1">
    <location>
        <begin position="36"/>
        <end position="54"/>
    </location>
</feature>